<keyword evidence="9 12" id="KW-0496">Mitochondrion</keyword>
<dbReference type="InterPro" id="IPR028058">
    <property type="entry name" value="Fis1_TPR_N"/>
</dbReference>
<dbReference type="PANTHER" id="PTHR13247:SF0">
    <property type="entry name" value="MITOCHONDRIAL FISSION 1 PROTEIN"/>
    <property type="match status" value="1"/>
</dbReference>
<keyword evidence="15" id="KW-1185">Reference proteome</keyword>
<dbReference type="GO" id="GO:0000266">
    <property type="term" value="P:mitochondrial fission"/>
    <property type="evidence" value="ECO:0007669"/>
    <property type="project" value="UniProtKB-UniRule"/>
</dbReference>
<evidence type="ECO:0000256" key="7">
    <source>
        <dbReference type="ARBA" id="ARBA00022803"/>
    </source>
</evidence>
<evidence type="ECO:0000256" key="3">
    <source>
        <dbReference type="ARBA" id="ARBA00014314"/>
    </source>
</evidence>
<dbReference type="CDD" id="cd12212">
    <property type="entry name" value="Fis1"/>
    <property type="match status" value="1"/>
</dbReference>
<evidence type="ECO:0000313" key="14">
    <source>
        <dbReference type="EMBL" id="EEA28745.1"/>
    </source>
</evidence>
<reference evidence="15" key="1">
    <citation type="journal article" date="2015" name="Genome Announc.">
        <title>Genome sequence of the AIDS-associated pathogen Penicillium marneffei (ATCC18224) and its near taxonomic relative Talaromyces stipitatus (ATCC10500).</title>
        <authorList>
            <person name="Nierman W.C."/>
            <person name="Fedorova-Abrams N.D."/>
            <person name="Andrianopoulos A."/>
        </authorList>
    </citation>
    <scope>NUCLEOTIDE SEQUENCE [LARGE SCALE GENOMIC DNA]</scope>
    <source>
        <strain evidence="15">ATCC 18224 / CBS 334.59 / QM 7333</strain>
    </source>
</reference>
<evidence type="ECO:0000256" key="9">
    <source>
        <dbReference type="ARBA" id="ARBA00023128"/>
    </source>
</evidence>
<feature type="transmembrane region" description="Helical" evidence="13">
    <location>
        <begin position="126"/>
        <end position="147"/>
    </location>
</feature>
<protein>
    <recommendedName>
        <fullName evidence="3 12">Mitochondrial fission 1 protein</fullName>
    </recommendedName>
</protein>
<dbReference type="Pfam" id="PF14852">
    <property type="entry name" value="Fis1_TPR_N"/>
    <property type="match status" value="1"/>
</dbReference>
<keyword evidence="10 12" id="KW-0472">Membrane</keyword>
<evidence type="ECO:0000256" key="6">
    <source>
        <dbReference type="ARBA" id="ARBA00022787"/>
    </source>
</evidence>
<dbReference type="PANTHER" id="PTHR13247">
    <property type="entry name" value="TETRATRICOPEPTIDE REPEAT PROTEIN 11 TPR REPEAT PROTEIN 11"/>
    <property type="match status" value="1"/>
</dbReference>
<evidence type="ECO:0000256" key="13">
    <source>
        <dbReference type="SAM" id="Phobius"/>
    </source>
</evidence>
<dbReference type="InterPro" id="IPR028061">
    <property type="entry name" value="Fis1_TPR_C"/>
</dbReference>
<comment type="function">
    <text evidence="11">Has a role in mitochondrial fission. Has a role in outer membrane fission but not matrix separation.</text>
</comment>
<comment type="subcellular location">
    <subcellularLocation>
        <location evidence="1">Mitochondrion outer membrane</location>
        <topology evidence="1">Single-pass membrane protein</topology>
    </subcellularLocation>
</comment>
<keyword evidence="5" id="KW-0677">Repeat</keyword>
<proteinExistence type="inferred from homology"/>
<comment type="domain">
    <text evidence="12">The C-terminus is required for mitochondrial localization, while the N-terminus is necessary for mitochondrial fission.</text>
</comment>
<dbReference type="VEuPathDB" id="FungiDB:PMAA_035390"/>
<dbReference type="AlphaFoldDB" id="B6Q780"/>
<dbReference type="InterPro" id="IPR016543">
    <property type="entry name" value="Fis1"/>
</dbReference>
<evidence type="ECO:0000256" key="10">
    <source>
        <dbReference type="ARBA" id="ARBA00023136"/>
    </source>
</evidence>
<evidence type="ECO:0000313" key="15">
    <source>
        <dbReference type="Proteomes" id="UP000001294"/>
    </source>
</evidence>
<dbReference type="InterPro" id="IPR033745">
    <property type="entry name" value="Fis1_cytosol"/>
</dbReference>
<name>B6Q780_TALMQ</name>
<evidence type="ECO:0000256" key="12">
    <source>
        <dbReference type="PIRNR" id="PIRNR008835"/>
    </source>
</evidence>
<dbReference type="GO" id="GO:0016559">
    <property type="term" value="P:peroxisome fission"/>
    <property type="evidence" value="ECO:0007669"/>
    <property type="project" value="TreeGrafter"/>
</dbReference>
<dbReference type="Proteomes" id="UP000001294">
    <property type="component" value="Unassembled WGS sequence"/>
</dbReference>
<evidence type="ECO:0000256" key="1">
    <source>
        <dbReference type="ARBA" id="ARBA00004572"/>
    </source>
</evidence>
<dbReference type="EMBL" id="DS995899">
    <property type="protein sequence ID" value="EEA28745.1"/>
    <property type="molecule type" value="Genomic_DNA"/>
</dbReference>
<dbReference type="Gene3D" id="1.25.40.10">
    <property type="entry name" value="Tetratricopeptide repeat domain"/>
    <property type="match status" value="1"/>
</dbReference>
<gene>
    <name evidence="14" type="ORF">PMAA_035390</name>
</gene>
<dbReference type="OrthoDB" id="421154at2759"/>
<keyword evidence="8 13" id="KW-1133">Transmembrane helix</keyword>
<keyword evidence="7" id="KW-0802">TPR repeat</keyword>
<dbReference type="GO" id="GO:0000422">
    <property type="term" value="P:autophagy of mitochondrion"/>
    <property type="evidence" value="ECO:0007669"/>
    <property type="project" value="TreeGrafter"/>
</dbReference>
<keyword evidence="4 13" id="KW-0812">Transmembrane</keyword>
<evidence type="ECO:0000256" key="4">
    <source>
        <dbReference type="ARBA" id="ARBA00022692"/>
    </source>
</evidence>
<organism evidence="14 15">
    <name type="scientific">Talaromyces marneffei (strain ATCC 18224 / CBS 334.59 / QM 7333)</name>
    <name type="common">Penicillium marneffei</name>
    <dbReference type="NCBI Taxonomy" id="441960"/>
    <lineage>
        <taxon>Eukaryota</taxon>
        <taxon>Fungi</taxon>
        <taxon>Dikarya</taxon>
        <taxon>Ascomycota</taxon>
        <taxon>Pezizomycotina</taxon>
        <taxon>Eurotiomycetes</taxon>
        <taxon>Eurotiomycetidae</taxon>
        <taxon>Eurotiales</taxon>
        <taxon>Trichocomaceae</taxon>
        <taxon>Talaromyces</taxon>
        <taxon>Talaromyces sect. Talaromyces</taxon>
    </lineage>
</organism>
<dbReference type="InterPro" id="IPR011990">
    <property type="entry name" value="TPR-like_helical_dom_sf"/>
</dbReference>
<dbReference type="HOGENOM" id="CLU_104368_2_0_1"/>
<dbReference type="SUPFAM" id="SSF48452">
    <property type="entry name" value="TPR-like"/>
    <property type="match status" value="1"/>
</dbReference>
<dbReference type="GO" id="GO:0005741">
    <property type="term" value="C:mitochondrial outer membrane"/>
    <property type="evidence" value="ECO:0007669"/>
    <property type="project" value="UniProtKB-SubCell"/>
</dbReference>
<evidence type="ECO:0000256" key="2">
    <source>
        <dbReference type="ARBA" id="ARBA00008937"/>
    </source>
</evidence>
<dbReference type="GO" id="GO:0005778">
    <property type="term" value="C:peroxisomal membrane"/>
    <property type="evidence" value="ECO:0007669"/>
    <property type="project" value="TreeGrafter"/>
</dbReference>
<keyword evidence="6 12" id="KW-1000">Mitochondrion outer membrane</keyword>
<accession>B6Q780</accession>
<comment type="similarity">
    <text evidence="2 12">Belongs to the FIS1 family.</text>
</comment>
<evidence type="ECO:0000256" key="8">
    <source>
        <dbReference type="ARBA" id="ARBA00022989"/>
    </source>
</evidence>
<sequence>MVTNLPYAADADSPLRPEELQVLRAQYEKEGEYVGVQTKFNYAWGLIKSNVRSEQQEGVILLSQIFRTASDRRRECLYYLALGNFKLGNYAEARKYNDALLEHEPDNLQAASLQELIDDKVAKEGLMGVAIVGGVALAAGLIGGLLVRGSRRR</sequence>
<evidence type="ECO:0000256" key="11">
    <source>
        <dbReference type="ARBA" id="ARBA00025016"/>
    </source>
</evidence>
<dbReference type="Pfam" id="PF14853">
    <property type="entry name" value="Fis1_TPR_C"/>
    <property type="match status" value="1"/>
</dbReference>
<dbReference type="FunFam" id="1.25.40.10:FF:000179">
    <property type="entry name" value="Mitochondrial fission 1 protein"/>
    <property type="match status" value="1"/>
</dbReference>
<evidence type="ECO:0000256" key="5">
    <source>
        <dbReference type="ARBA" id="ARBA00022737"/>
    </source>
</evidence>
<dbReference type="PIRSF" id="PIRSF008835">
    <property type="entry name" value="TPR_repeat_11_Fis1"/>
    <property type="match status" value="1"/>
</dbReference>
<dbReference type="PhylomeDB" id="B6Q780"/>
<dbReference type="STRING" id="441960.B6Q780"/>